<reference evidence="1 2" key="1">
    <citation type="submission" date="2019-06" db="EMBL/GenBank/DDBJ databases">
        <title>A novel bacterium of genus Marinomonas, isolated from coastal sand.</title>
        <authorList>
            <person name="Huang H."/>
            <person name="Mo K."/>
            <person name="Hu Y."/>
        </authorList>
    </citation>
    <scope>NUCLEOTIDE SEQUENCE [LARGE SCALE GENOMIC DNA]</scope>
    <source>
        <strain evidence="1 2">HB171799</strain>
    </source>
</reference>
<evidence type="ECO:0000313" key="2">
    <source>
        <dbReference type="Proteomes" id="UP000315901"/>
    </source>
</evidence>
<proteinExistence type="predicted"/>
<organism evidence="1 2">
    <name type="scientific">Maribrevibacterium harenarium</name>
    <dbReference type="NCBI Taxonomy" id="2589817"/>
    <lineage>
        <taxon>Bacteria</taxon>
        <taxon>Pseudomonadati</taxon>
        <taxon>Pseudomonadota</taxon>
        <taxon>Gammaproteobacteria</taxon>
        <taxon>Oceanospirillales</taxon>
        <taxon>Oceanospirillaceae</taxon>
        <taxon>Maribrevibacterium</taxon>
    </lineage>
</organism>
<dbReference type="Proteomes" id="UP000315901">
    <property type="component" value="Unassembled WGS sequence"/>
</dbReference>
<comment type="caution">
    <text evidence="1">The sequence shown here is derived from an EMBL/GenBank/DDBJ whole genome shotgun (WGS) entry which is preliminary data.</text>
</comment>
<keyword evidence="2" id="KW-1185">Reference proteome</keyword>
<dbReference type="RefSeq" id="WP_140589490.1">
    <property type="nucleotide sequence ID" value="NZ_VFRR01000023.1"/>
</dbReference>
<dbReference type="AlphaFoldDB" id="A0A501WN67"/>
<evidence type="ECO:0000313" key="1">
    <source>
        <dbReference type="EMBL" id="TPE49644.1"/>
    </source>
</evidence>
<protein>
    <submittedName>
        <fullName evidence="1">Uncharacterized protein</fullName>
    </submittedName>
</protein>
<accession>A0A501WN67</accession>
<dbReference type="OrthoDB" id="6106048at2"/>
<dbReference type="EMBL" id="VFRR01000023">
    <property type="protein sequence ID" value="TPE49644.1"/>
    <property type="molecule type" value="Genomic_DNA"/>
</dbReference>
<sequence>MTDTYFDIDDLELEPDEGVLAAALRNKDDIPILMDVVSAKVTTHVSQADYLAQSLKEGAQSEEEPAEAMLSPVSPVVDEIEQTSTSLAVTQEQISQAISAVLQRQLPQLVAEVMTELDKQQQ</sequence>
<name>A0A501WN67_9GAMM</name>
<gene>
    <name evidence="1" type="ORF">FJM67_11660</name>
</gene>